<feature type="compositionally biased region" description="Basic and acidic residues" evidence="1">
    <location>
        <begin position="397"/>
        <end position="407"/>
    </location>
</feature>
<dbReference type="EMBL" id="LGUB01000077">
    <property type="protein sequence ID" value="KRH94425.1"/>
    <property type="molecule type" value="Genomic_DNA"/>
</dbReference>
<feature type="compositionally biased region" description="Polar residues" evidence="1">
    <location>
        <begin position="333"/>
        <end position="342"/>
    </location>
</feature>
<accession>A0A0R0LYP5</accession>
<feature type="region of interest" description="Disordered" evidence="1">
    <location>
        <begin position="1"/>
        <end position="109"/>
    </location>
</feature>
<feature type="compositionally biased region" description="Basic and acidic residues" evidence="1">
    <location>
        <begin position="542"/>
        <end position="556"/>
    </location>
</feature>
<sequence length="590" mass="68112">MGTIKRKRFFNSKKRKRKTIKAEEQGMKKLKFDNKNSNLGNNISTSKNSINEPKNSTSKIKHKTDSDLKVKNRKSKKTDQKMPVKKKSEFEKQSNKKTSYGTQQIQHRRKRIAKKLDTVPLITTESLLKRDEAVSKNESLADNDHQKNISSEQEQKIGINQSEMTDSDKNLLKRDIENKLPYTKIQKTADTLQKLTEQQELKSKRPSLTIKKLKNNMDGRDKNNSETKKSKTQGISIEHLKSFEKVQKRVEKNTEKNTEKKTENPIEKNTEKKTENPIEKNTEKKTETPIEKNIEKKTPTLAEKKTMTSVARKTTQTESDENRPSIDVKTETENVGESQSNIKDAKKNRNKFADFVSGDVIAGATLEQQKNDDILSDSNVSSLKTAESSDGGVSDQNTKKNSLDDYDKHIDLEDQNYPENYIEIIESLNQNVELKDLSNVERRAILVRICDLRFNSIMDKRFSDAKTNGNLKNQLWKEIYSQINLNVSLIKTLFNNFKASYRLKCHTMQKTGKIGEWSMQTIVERKAPNLIHRLEKLKEEYEKKNKTDEQKQEKVKKTNQTVGILMDDKKISKNNQTHRAPTTNQIKNEG</sequence>
<feature type="region of interest" description="Disordered" evidence="1">
    <location>
        <begin position="133"/>
        <end position="170"/>
    </location>
</feature>
<proteinExistence type="predicted"/>
<feature type="non-terminal residue" evidence="2">
    <location>
        <position position="590"/>
    </location>
</feature>
<feature type="compositionally biased region" description="Basic and acidic residues" evidence="1">
    <location>
        <begin position="238"/>
        <end position="306"/>
    </location>
</feature>
<feature type="compositionally biased region" description="Polar residues" evidence="1">
    <location>
        <begin position="573"/>
        <end position="590"/>
    </location>
</feature>
<protein>
    <submittedName>
        <fullName evidence="2">Uncharacterized protein</fullName>
    </submittedName>
</protein>
<feature type="compositionally biased region" description="Basic and acidic residues" evidence="1">
    <location>
        <begin position="20"/>
        <end position="34"/>
    </location>
</feature>
<organism evidence="2 3">
    <name type="scientific">Pseudoloma neurophilia</name>
    <dbReference type="NCBI Taxonomy" id="146866"/>
    <lineage>
        <taxon>Eukaryota</taxon>
        <taxon>Fungi</taxon>
        <taxon>Fungi incertae sedis</taxon>
        <taxon>Microsporidia</taxon>
        <taxon>Pseudoloma</taxon>
    </lineage>
</organism>
<feature type="region of interest" description="Disordered" evidence="1">
    <location>
        <begin position="196"/>
        <end position="345"/>
    </location>
</feature>
<reference evidence="2 3" key="1">
    <citation type="submission" date="2015-07" db="EMBL/GenBank/DDBJ databases">
        <title>The genome of Pseudoloma neurophilia, a relevant intracellular parasite of the zebrafish.</title>
        <authorList>
            <person name="Ndikumana S."/>
            <person name="Pelin A."/>
            <person name="Sanders J."/>
            <person name="Corradi N."/>
        </authorList>
    </citation>
    <scope>NUCLEOTIDE SEQUENCE [LARGE SCALE GENOMIC DNA]</scope>
    <source>
        <strain evidence="2 3">MK1</strain>
    </source>
</reference>
<feature type="compositionally biased region" description="Polar residues" evidence="1">
    <location>
        <begin position="96"/>
        <end position="105"/>
    </location>
</feature>
<feature type="compositionally biased region" description="Polar residues" evidence="1">
    <location>
        <begin position="307"/>
        <end position="317"/>
    </location>
</feature>
<dbReference type="VEuPathDB" id="MicrosporidiaDB:M153_2640009547"/>
<comment type="caution">
    <text evidence="2">The sequence shown here is derived from an EMBL/GenBank/DDBJ whole genome shotgun (WGS) entry which is preliminary data.</text>
</comment>
<feature type="region of interest" description="Disordered" evidence="1">
    <location>
        <begin position="377"/>
        <end position="407"/>
    </location>
</feature>
<dbReference type="Proteomes" id="UP000051530">
    <property type="component" value="Unassembled WGS sequence"/>
</dbReference>
<feature type="compositionally biased region" description="Basic and acidic residues" evidence="1">
    <location>
        <begin position="320"/>
        <end position="332"/>
    </location>
</feature>
<feature type="compositionally biased region" description="Basic residues" evidence="1">
    <location>
        <begin position="1"/>
        <end position="19"/>
    </location>
</feature>
<feature type="region of interest" description="Disordered" evidence="1">
    <location>
        <begin position="542"/>
        <end position="590"/>
    </location>
</feature>
<dbReference type="AlphaFoldDB" id="A0A0R0LYP5"/>
<evidence type="ECO:0000313" key="3">
    <source>
        <dbReference type="Proteomes" id="UP000051530"/>
    </source>
</evidence>
<feature type="compositionally biased region" description="Polar residues" evidence="1">
    <location>
        <begin position="148"/>
        <end position="164"/>
    </location>
</feature>
<evidence type="ECO:0000256" key="1">
    <source>
        <dbReference type="SAM" id="MobiDB-lite"/>
    </source>
</evidence>
<feature type="compositionally biased region" description="Basic and acidic residues" evidence="1">
    <location>
        <begin position="215"/>
        <end position="229"/>
    </location>
</feature>
<feature type="compositionally biased region" description="Polar residues" evidence="1">
    <location>
        <begin position="35"/>
        <end position="58"/>
    </location>
</feature>
<evidence type="ECO:0000313" key="2">
    <source>
        <dbReference type="EMBL" id="KRH94425.1"/>
    </source>
</evidence>
<feature type="compositionally biased region" description="Polar residues" evidence="1">
    <location>
        <begin position="377"/>
        <end position="388"/>
    </location>
</feature>
<name>A0A0R0LYP5_9MICR</name>
<keyword evidence="3" id="KW-1185">Reference proteome</keyword>
<gene>
    <name evidence="2" type="ORF">M153_2640009547</name>
</gene>
<feature type="compositionally biased region" description="Basic and acidic residues" evidence="1">
    <location>
        <begin position="77"/>
        <end position="94"/>
    </location>
</feature>